<evidence type="ECO:0000313" key="3">
    <source>
        <dbReference type="Proteomes" id="UP000521943"/>
    </source>
</evidence>
<keyword evidence="3" id="KW-1185">Reference proteome</keyword>
<dbReference type="AlphaFoldDB" id="A0A8H6LVP7"/>
<dbReference type="Proteomes" id="UP000521943">
    <property type="component" value="Unassembled WGS sequence"/>
</dbReference>
<feature type="region of interest" description="Disordered" evidence="1">
    <location>
        <begin position="179"/>
        <end position="230"/>
    </location>
</feature>
<feature type="compositionally biased region" description="Low complexity" evidence="1">
    <location>
        <begin position="217"/>
        <end position="230"/>
    </location>
</feature>
<feature type="region of interest" description="Disordered" evidence="1">
    <location>
        <begin position="121"/>
        <end position="154"/>
    </location>
</feature>
<feature type="compositionally biased region" description="Acidic residues" evidence="1">
    <location>
        <begin position="121"/>
        <end position="131"/>
    </location>
</feature>
<dbReference type="EMBL" id="JACGCI010000132">
    <property type="protein sequence ID" value="KAF6743899.1"/>
    <property type="molecule type" value="Genomic_DNA"/>
</dbReference>
<gene>
    <name evidence="2" type="ORF">DFP72DRAFT_1052465</name>
</gene>
<protein>
    <submittedName>
        <fullName evidence="2">Uncharacterized protein</fullName>
    </submittedName>
</protein>
<reference evidence="2 3" key="1">
    <citation type="submission" date="2020-07" db="EMBL/GenBank/DDBJ databases">
        <title>Comparative genomics of pyrophilous fungi reveals a link between fire events and developmental genes.</title>
        <authorList>
            <consortium name="DOE Joint Genome Institute"/>
            <person name="Steindorff A.S."/>
            <person name="Carver A."/>
            <person name="Calhoun S."/>
            <person name="Stillman K."/>
            <person name="Liu H."/>
            <person name="Lipzen A."/>
            <person name="Pangilinan J."/>
            <person name="Labutti K."/>
            <person name="Bruns T.D."/>
            <person name="Grigoriev I.V."/>
        </authorList>
    </citation>
    <scope>NUCLEOTIDE SEQUENCE [LARGE SCALE GENOMIC DNA]</scope>
    <source>
        <strain evidence="2 3">CBS 144469</strain>
    </source>
</reference>
<feature type="compositionally biased region" description="Basic and acidic residues" evidence="1">
    <location>
        <begin position="38"/>
        <end position="48"/>
    </location>
</feature>
<sequence>MTILAGGSDLQLATSPCLIGQEGTSELVSHRTPDTLKRTVGARRRDGSYEVDVGTPEAEEEDERKLGVASLGGGGGCVDEEGKEEAQEEARGKGNTSHLSFPLQTLTVPVSSPLAQVLMEVDEETKSDEEDLPRSDRSLKGGPRSMTMSSPYPYTQPKILPAYARPTVCLGTSLELKPAVTKGKKRAPRQAKTTTIAPKTSKPSRRRRDADTPTNDLRAAPAPSLSSRAPADFEINSPMPTPAALECTLYQGITFERCVDISLSAVPYLFGDACAFQFCGVSGSGSLGLELGTTDATALDGDEYCSLGVSPSTMRALLAILRTSGPSGLERFSLGQGKDACTGQATILLPSGRRVRLRPRRVEGGVEWMGGGVVHGARWTTDGRFCFWLCARAVASSLAFNRAFESSSALSFPVLMLATSRPFRLDLVSSDQTDSRSLARRYSFFVIIAEICPLPPKFSRRILESGGTLSLLLLNLFGFAQAPLYPKSPLSLPVFRVSQFQLSQIPLRRTISIASQARSNNSMQRTRFGLISISRRESGNGTAVYSFFKPSIAVV</sequence>
<proteinExistence type="predicted"/>
<feature type="region of interest" description="Disordered" evidence="1">
    <location>
        <begin position="38"/>
        <end position="99"/>
    </location>
</feature>
<organism evidence="2 3">
    <name type="scientific">Ephemerocybe angulata</name>
    <dbReference type="NCBI Taxonomy" id="980116"/>
    <lineage>
        <taxon>Eukaryota</taxon>
        <taxon>Fungi</taxon>
        <taxon>Dikarya</taxon>
        <taxon>Basidiomycota</taxon>
        <taxon>Agaricomycotina</taxon>
        <taxon>Agaricomycetes</taxon>
        <taxon>Agaricomycetidae</taxon>
        <taxon>Agaricales</taxon>
        <taxon>Agaricineae</taxon>
        <taxon>Psathyrellaceae</taxon>
        <taxon>Ephemerocybe</taxon>
    </lineage>
</organism>
<evidence type="ECO:0000256" key="1">
    <source>
        <dbReference type="SAM" id="MobiDB-lite"/>
    </source>
</evidence>
<comment type="caution">
    <text evidence="2">The sequence shown here is derived from an EMBL/GenBank/DDBJ whole genome shotgun (WGS) entry which is preliminary data.</text>
</comment>
<evidence type="ECO:0000313" key="2">
    <source>
        <dbReference type="EMBL" id="KAF6743899.1"/>
    </source>
</evidence>
<accession>A0A8H6LVP7</accession>
<name>A0A8H6LVP7_9AGAR</name>